<keyword evidence="2" id="KW-1185">Reference proteome</keyword>
<dbReference type="EMBL" id="JAOPJF010000015">
    <property type="protein sequence ID" value="KAK1146768.1"/>
    <property type="molecule type" value="Genomic_DNA"/>
</dbReference>
<gene>
    <name evidence="1" type="ORF">N8T08_002529</name>
</gene>
<evidence type="ECO:0000313" key="1">
    <source>
        <dbReference type="EMBL" id="KAK1146768.1"/>
    </source>
</evidence>
<sequence length="196" mass="21929">MHIFDCPTPHALAKQVDDIATQEQYASTPRVPRDQDAEQFFAQNRLWFLEQPNPRSASYLMPIGLRIHGRLQLDALEQALQAIESRHGTLRTTHSSLEMVVMFKLSTLSDPKNYELSMAAHYRLTGAADATIGTLIANRGRAELEGLIGLFVNAHCIRTQLDDADSFEALVKQVQSTTQEALAHQDVSFERIVSVL</sequence>
<comment type="caution">
    <text evidence="1">The sequence shown here is derived from an EMBL/GenBank/DDBJ whole genome shotgun (WGS) entry which is preliminary data.</text>
</comment>
<reference evidence="1 2" key="1">
    <citation type="journal article" date="2023" name="ACS Omega">
        <title>Identification of the Neoaspergillic Acid Biosynthesis Gene Cluster by Establishing an In Vitro CRISPR-Ribonucleoprotein Genetic System in Aspergillus melleus.</title>
        <authorList>
            <person name="Yuan B."/>
            <person name="Grau M.F."/>
            <person name="Murata R.M."/>
            <person name="Torok T."/>
            <person name="Venkateswaran K."/>
            <person name="Stajich J.E."/>
            <person name="Wang C.C.C."/>
        </authorList>
    </citation>
    <scope>NUCLEOTIDE SEQUENCE [LARGE SCALE GENOMIC DNA]</scope>
    <source>
        <strain evidence="1 2">IMV 1140</strain>
    </source>
</reference>
<evidence type="ECO:0000313" key="2">
    <source>
        <dbReference type="Proteomes" id="UP001177260"/>
    </source>
</evidence>
<organism evidence="1 2">
    <name type="scientific">Aspergillus melleus</name>
    <dbReference type="NCBI Taxonomy" id="138277"/>
    <lineage>
        <taxon>Eukaryota</taxon>
        <taxon>Fungi</taxon>
        <taxon>Dikarya</taxon>
        <taxon>Ascomycota</taxon>
        <taxon>Pezizomycotina</taxon>
        <taxon>Eurotiomycetes</taxon>
        <taxon>Eurotiomycetidae</taxon>
        <taxon>Eurotiales</taxon>
        <taxon>Aspergillaceae</taxon>
        <taxon>Aspergillus</taxon>
        <taxon>Aspergillus subgen. Circumdati</taxon>
    </lineage>
</organism>
<accession>A0ACC3B8P7</accession>
<dbReference type="Proteomes" id="UP001177260">
    <property type="component" value="Unassembled WGS sequence"/>
</dbReference>
<protein>
    <submittedName>
        <fullName evidence="1">Nonribosomal peptide synthetase</fullName>
    </submittedName>
</protein>
<proteinExistence type="predicted"/>
<name>A0ACC3B8P7_9EURO</name>